<gene>
    <name evidence="11" type="ORF">SAMN05216378_3944</name>
</gene>
<dbReference type="SMART" id="SM00342">
    <property type="entry name" value="HTH_ARAC"/>
    <property type="match status" value="1"/>
</dbReference>
<evidence type="ECO:0000256" key="3">
    <source>
        <dbReference type="ARBA" id="ARBA00022553"/>
    </source>
</evidence>
<keyword evidence="2" id="KW-0963">Cytoplasm</keyword>
<dbReference type="GO" id="GO:0000160">
    <property type="term" value="P:phosphorelay signal transduction system"/>
    <property type="evidence" value="ECO:0007669"/>
    <property type="project" value="UniProtKB-KW"/>
</dbReference>
<proteinExistence type="predicted"/>
<dbReference type="Proteomes" id="UP000198855">
    <property type="component" value="Unassembled WGS sequence"/>
</dbReference>
<dbReference type="InterPro" id="IPR018062">
    <property type="entry name" value="HTH_AraC-typ_CS"/>
</dbReference>
<dbReference type="OrthoDB" id="9794370at2"/>
<dbReference type="InterPro" id="IPR011006">
    <property type="entry name" value="CheY-like_superfamily"/>
</dbReference>
<dbReference type="InterPro" id="IPR018060">
    <property type="entry name" value="HTH_AraC"/>
</dbReference>
<evidence type="ECO:0000259" key="10">
    <source>
        <dbReference type="PROSITE" id="PS50110"/>
    </source>
</evidence>
<keyword evidence="7" id="KW-0804">Transcription</keyword>
<evidence type="ECO:0000313" key="11">
    <source>
        <dbReference type="EMBL" id="SFE75102.1"/>
    </source>
</evidence>
<dbReference type="CDD" id="cd17536">
    <property type="entry name" value="REC_YesN-like"/>
    <property type="match status" value="1"/>
</dbReference>
<dbReference type="InterPro" id="IPR020449">
    <property type="entry name" value="Tscrpt_reg_AraC-type_HTH"/>
</dbReference>
<dbReference type="Pfam" id="PF00072">
    <property type="entry name" value="Response_reg"/>
    <property type="match status" value="1"/>
</dbReference>
<reference evidence="12" key="1">
    <citation type="submission" date="2016-10" db="EMBL/GenBank/DDBJ databases">
        <authorList>
            <person name="Varghese N."/>
            <person name="Submissions S."/>
        </authorList>
    </citation>
    <scope>NUCLEOTIDE SEQUENCE [LARGE SCALE GENOMIC DNA]</scope>
    <source>
        <strain evidence="12">CGMCC 1.10784</strain>
    </source>
</reference>
<evidence type="ECO:0000256" key="1">
    <source>
        <dbReference type="ARBA" id="ARBA00004496"/>
    </source>
</evidence>
<dbReference type="Gene3D" id="1.10.10.60">
    <property type="entry name" value="Homeodomain-like"/>
    <property type="match status" value="2"/>
</dbReference>
<dbReference type="InterPro" id="IPR009057">
    <property type="entry name" value="Homeodomain-like_sf"/>
</dbReference>
<accession>A0A1I2D3L6</accession>
<feature type="domain" description="Response regulatory" evidence="10">
    <location>
        <begin position="3"/>
        <end position="120"/>
    </location>
</feature>
<dbReference type="InterPro" id="IPR051552">
    <property type="entry name" value="HptR"/>
</dbReference>
<dbReference type="Pfam" id="PF12833">
    <property type="entry name" value="HTH_18"/>
    <property type="match status" value="1"/>
</dbReference>
<dbReference type="GO" id="GO:0005737">
    <property type="term" value="C:cytoplasm"/>
    <property type="evidence" value="ECO:0007669"/>
    <property type="project" value="UniProtKB-SubCell"/>
</dbReference>
<dbReference type="STRING" id="1045775.SAMN05216378_3944"/>
<dbReference type="GO" id="GO:0003700">
    <property type="term" value="F:DNA-binding transcription factor activity"/>
    <property type="evidence" value="ECO:0007669"/>
    <property type="project" value="InterPro"/>
</dbReference>
<protein>
    <submittedName>
        <fullName evidence="11">Two-component system, response regulator YesN</fullName>
    </submittedName>
</protein>
<evidence type="ECO:0000313" key="12">
    <source>
        <dbReference type="Proteomes" id="UP000198855"/>
    </source>
</evidence>
<feature type="modified residue" description="4-aspartylphosphate" evidence="8">
    <location>
        <position position="55"/>
    </location>
</feature>
<evidence type="ECO:0000256" key="8">
    <source>
        <dbReference type="PROSITE-ProRule" id="PRU00169"/>
    </source>
</evidence>
<name>A0A1I2D3L6_9BACL</name>
<dbReference type="PANTHER" id="PTHR42713:SF3">
    <property type="entry name" value="TRANSCRIPTIONAL REGULATORY PROTEIN HPTR"/>
    <property type="match status" value="1"/>
</dbReference>
<evidence type="ECO:0000256" key="2">
    <source>
        <dbReference type="ARBA" id="ARBA00022490"/>
    </source>
</evidence>
<evidence type="ECO:0000256" key="4">
    <source>
        <dbReference type="ARBA" id="ARBA00023012"/>
    </source>
</evidence>
<dbReference type="InterPro" id="IPR001789">
    <property type="entry name" value="Sig_transdc_resp-reg_receiver"/>
</dbReference>
<dbReference type="PRINTS" id="PR00032">
    <property type="entry name" value="HTHARAC"/>
</dbReference>
<dbReference type="Gene3D" id="3.40.50.2300">
    <property type="match status" value="1"/>
</dbReference>
<dbReference type="SUPFAM" id="SSF46689">
    <property type="entry name" value="Homeodomain-like"/>
    <property type="match status" value="1"/>
</dbReference>
<dbReference type="PROSITE" id="PS50110">
    <property type="entry name" value="RESPONSE_REGULATORY"/>
    <property type="match status" value="1"/>
</dbReference>
<evidence type="ECO:0000256" key="7">
    <source>
        <dbReference type="ARBA" id="ARBA00023163"/>
    </source>
</evidence>
<dbReference type="EMBL" id="FOMT01000004">
    <property type="protein sequence ID" value="SFE75102.1"/>
    <property type="molecule type" value="Genomic_DNA"/>
</dbReference>
<dbReference type="AlphaFoldDB" id="A0A1I2D3L6"/>
<keyword evidence="4" id="KW-0902">Two-component regulatory system</keyword>
<keyword evidence="12" id="KW-1185">Reference proteome</keyword>
<organism evidence="11 12">
    <name type="scientific">Paenibacillus catalpae</name>
    <dbReference type="NCBI Taxonomy" id="1045775"/>
    <lineage>
        <taxon>Bacteria</taxon>
        <taxon>Bacillati</taxon>
        <taxon>Bacillota</taxon>
        <taxon>Bacilli</taxon>
        <taxon>Bacillales</taxon>
        <taxon>Paenibacillaceae</taxon>
        <taxon>Paenibacillus</taxon>
    </lineage>
</organism>
<keyword evidence="5" id="KW-0805">Transcription regulation</keyword>
<dbReference type="PROSITE" id="PS01124">
    <property type="entry name" value="HTH_ARAC_FAMILY_2"/>
    <property type="match status" value="1"/>
</dbReference>
<evidence type="ECO:0000256" key="5">
    <source>
        <dbReference type="ARBA" id="ARBA00023015"/>
    </source>
</evidence>
<keyword evidence="3 8" id="KW-0597">Phosphoprotein</keyword>
<dbReference type="SMART" id="SM00448">
    <property type="entry name" value="REC"/>
    <property type="match status" value="1"/>
</dbReference>
<dbReference type="GO" id="GO:0043565">
    <property type="term" value="F:sequence-specific DNA binding"/>
    <property type="evidence" value="ECO:0007669"/>
    <property type="project" value="InterPro"/>
</dbReference>
<feature type="domain" description="HTH araC/xylS-type" evidence="9">
    <location>
        <begin position="441"/>
        <end position="538"/>
    </location>
</feature>
<evidence type="ECO:0000259" key="9">
    <source>
        <dbReference type="PROSITE" id="PS01124"/>
    </source>
</evidence>
<sequence>MRQLLIVDDQSILADDLADMLPWEEAGIDVVHKAYSGPEAIGLMHEHAIDVVITDIRMPGMTGLELIQEIKQNWKHTKCILLSGYSDFEYTKQALKLKSSDYLLKPAADDELLTSVRRAIKELEQEWLEISSMQRAMYSLREQLPKLREYLLLDLLSGKQSIAPQRLFKKLATYTIPFQEGDRFHVLLLRLDDDDRLYDDGESEALIDYALSNMAEEVFGDQLDMWHCKDSNGFIVCLLKAKSSAAVINDIDGWIESHAFQLQHVVKSYLKVGISILTSKSGTFPQDVSPLYQTSITNFRHFIGGERELFVSLAKEPTRGAPQLLGELYRPPSVLQMLELGQWDAANDKLEAIFREIEEEWRGSQEHVLEAYFSIAASLAALAHKNKKWLSDMIGDDFHAFANGSPIQSVENLRTWTSRTITSYRKSVNTEDKDSRSGIIRKVQEFIHNHLEEASLHSISTHVYLNPSYLSKIYKTETGEGISEYLLRARMEKSAELLSQTDEKIYEISVLLGYQKPSYFIQLFKKHFGITPQEYRNKVTN</sequence>
<dbReference type="RefSeq" id="WP_091188145.1">
    <property type="nucleotide sequence ID" value="NZ_FOMT01000004.1"/>
</dbReference>
<dbReference type="PROSITE" id="PS00041">
    <property type="entry name" value="HTH_ARAC_FAMILY_1"/>
    <property type="match status" value="1"/>
</dbReference>
<dbReference type="SUPFAM" id="SSF52172">
    <property type="entry name" value="CheY-like"/>
    <property type="match status" value="1"/>
</dbReference>
<keyword evidence="6" id="KW-0238">DNA-binding</keyword>
<dbReference type="PANTHER" id="PTHR42713">
    <property type="entry name" value="HISTIDINE KINASE-RELATED"/>
    <property type="match status" value="1"/>
</dbReference>
<evidence type="ECO:0000256" key="6">
    <source>
        <dbReference type="ARBA" id="ARBA00023125"/>
    </source>
</evidence>
<comment type="subcellular location">
    <subcellularLocation>
        <location evidence="1">Cytoplasm</location>
    </subcellularLocation>
</comment>